<dbReference type="GO" id="GO:0003700">
    <property type="term" value="F:DNA-binding transcription factor activity"/>
    <property type="evidence" value="ECO:0007669"/>
    <property type="project" value="TreeGrafter"/>
</dbReference>
<dbReference type="PANTHER" id="PTHR30146">
    <property type="entry name" value="LACI-RELATED TRANSCRIPTIONAL REPRESSOR"/>
    <property type="match status" value="1"/>
</dbReference>
<evidence type="ECO:0000259" key="4">
    <source>
        <dbReference type="PROSITE" id="PS50932"/>
    </source>
</evidence>
<dbReference type="Proteomes" id="UP001288320">
    <property type="component" value="Unassembled WGS sequence"/>
</dbReference>
<gene>
    <name evidence="5" type="ORF">R6G74_08325</name>
    <name evidence="6" type="ORF">R6P33_07915</name>
</gene>
<dbReference type="SUPFAM" id="SSF53822">
    <property type="entry name" value="Periplasmic binding protein-like I"/>
    <property type="match status" value="1"/>
</dbReference>
<dbReference type="GeneID" id="92813128"/>
<dbReference type="InterPro" id="IPR028082">
    <property type="entry name" value="Peripla_BP_I"/>
</dbReference>
<keyword evidence="1" id="KW-0805">Transcription regulation</keyword>
<name>A0AAW9HR25_9ACTO</name>
<evidence type="ECO:0000256" key="2">
    <source>
        <dbReference type="ARBA" id="ARBA00023125"/>
    </source>
</evidence>
<dbReference type="Gene3D" id="3.40.50.2300">
    <property type="match status" value="2"/>
</dbReference>
<dbReference type="EMBL" id="JAWNFY010000023">
    <property type="protein sequence ID" value="MDY5146938.1"/>
    <property type="molecule type" value="Genomic_DNA"/>
</dbReference>
<dbReference type="EMBL" id="JAWNFV010000020">
    <property type="protein sequence ID" value="MDY5141308.1"/>
    <property type="molecule type" value="Genomic_DNA"/>
</dbReference>
<comment type="caution">
    <text evidence="5">The sequence shown here is derived from an EMBL/GenBank/DDBJ whole genome shotgun (WGS) entry which is preliminary data.</text>
</comment>
<proteinExistence type="predicted"/>
<keyword evidence="2 5" id="KW-0238">DNA-binding</keyword>
<keyword evidence="7" id="KW-1185">Reference proteome</keyword>
<evidence type="ECO:0000256" key="3">
    <source>
        <dbReference type="ARBA" id="ARBA00023163"/>
    </source>
</evidence>
<dbReference type="SMART" id="SM00354">
    <property type="entry name" value="HTH_LACI"/>
    <property type="match status" value="1"/>
</dbReference>
<accession>A0AAW9HR25</accession>
<keyword evidence="3" id="KW-0804">Transcription</keyword>
<dbReference type="SUPFAM" id="SSF47413">
    <property type="entry name" value="lambda repressor-like DNA-binding domains"/>
    <property type="match status" value="1"/>
</dbReference>
<dbReference type="Proteomes" id="UP001284901">
    <property type="component" value="Unassembled WGS sequence"/>
</dbReference>
<dbReference type="PANTHER" id="PTHR30146:SF153">
    <property type="entry name" value="LACTOSE OPERON REPRESSOR"/>
    <property type="match status" value="1"/>
</dbReference>
<evidence type="ECO:0000313" key="7">
    <source>
        <dbReference type="Proteomes" id="UP001284901"/>
    </source>
</evidence>
<dbReference type="PROSITE" id="PS00356">
    <property type="entry name" value="HTH_LACI_1"/>
    <property type="match status" value="1"/>
</dbReference>
<dbReference type="CDD" id="cd01392">
    <property type="entry name" value="HTH_LacI"/>
    <property type="match status" value="1"/>
</dbReference>
<dbReference type="Pfam" id="PF00356">
    <property type="entry name" value="LacI"/>
    <property type="match status" value="1"/>
</dbReference>
<dbReference type="InterPro" id="IPR046335">
    <property type="entry name" value="LacI/GalR-like_sensor"/>
</dbReference>
<dbReference type="PROSITE" id="PS50932">
    <property type="entry name" value="HTH_LACI_2"/>
    <property type="match status" value="1"/>
</dbReference>
<dbReference type="GO" id="GO:0000976">
    <property type="term" value="F:transcription cis-regulatory region binding"/>
    <property type="evidence" value="ECO:0007669"/>
    <property type="project" value="TreeGrafter"/>
</dbReference>
<dbReference type="Gene3D" id="1.10.260.40">
    <property type="entry name" value="lambda repressor-like DNA-binding domains"/>
    <property type="match status" value="1"/>
</dbReference>
<evidence type="ECO:0000313" key="6">
    <source>
        <dbReference type="EMBL" id="MDY5146938.1"/>
    </source>
</evidence>
<protein>
    <submittedName>
        <fullName evidence="5">LacI family DNA-binding transcriptional regulator</fullName>
    </submittedName>
</protein>
<sequence length="342" mass="37170">MATIKDVARQAGVSISTVSYALSGKRPVSEATRQRVQKAIEELEFHPQAGAKMLASTKTDIIALSAPMHEATEPIAFMTFVLAIVTAARRKGYDVVLLTENGEAAVQDIERVVKTGLVDGVVVMDVQANDERAELLRTMDIPSVFLGLPDNYEALACVDLDFEAATRLAVDQLVAAGHRSIAFVGHTQMLYDIGKNFVLRTRAEFERYTAELGIETVFVSSDTENMLAEIRNTLPGCTGVLLDCSAVRVRDFLDELSVEKQRGTGDPLSILTLASSYDTSSLNPPLDAVPLEPEKSGRNAVELLIERIGQGTGPEVHLYTPRYISRGSVFQLDGGHSTAHHQ</sequence>
<dbReference type="InterPro" id="IPR010982">
    <property type="entry name" value="Lambda_DNA-bd_dom_sf"/>
</dbReference>
<dbReference type="AlphaFoldDB" id="A0AAW9HR25"/>
<organism evidence="5 8">
    <name type="scientific">Actinotignum timonense</name>
    <dbReference type="NCBI Taxonomy" id="1870995"/>
    <lineage>
        <taxon>Bacteria</taxon>
        <taxon>Bacillati</taxon>
        <taxon>Actinomycetota</taxon>
        <taxon>Actinomycetes</taxon>
        <taxon>Actinomycetales</taxon>
        <taxon>Actinomycetaceae</taxon>
        <taxon>Actinotignum</taxon>
    </lineage>
</organism>
<feature type="domain" description="HTH lacI-type" evidence="4">
    <location>
        <begin position="2"/>
        <end position="56"/>
    </location>
</feature>
<dbReference type="Pfam" id="PF13377">
    <property type="entry name" value="Peripla_BP_3"/>
    <property type="match status" value="1"/>
</dbReference>
<dbReference type="InterPro" id="IPR000843">
    <property type="entry name" value="HTH_LacI"/>
</dbReference>
<reference evidence="5 7" key="1">
    <citation type="submission" date="2023-10" db="EMBL/GenBank/DDBJ databases">
        <title>Whole Genome based description of the genera Actinobaculum and Actinotignum reveals a complex phylogenetic relationship within the species included in the genus Actinotignum.</title>
        <authorList>
            <person name="Jensen C.S."/>
            <person name="Dargis R."/>
            <person name="Kemp M."/>
            <person name="Christensen J.J."/>
        </authorList>
    </citation>
    <scope>NUCLEOTIDE SEQUENCE</scope>
    <source>
        <strain evidence="6 7">SLA_B089</strain>
        <strain evidence="5">SLA_B245</strain>
    </source>
</reference>
<evidence type="ECO:0000256" key="1">
    <source>
        <dbReference type="ARBA" id="ARBA00023015"/>
    </source>
</evidence>
<dbReference type="RefSeq" id="WP_087070264.1">
    <property type="nucleotide sequence ID" value="NZ_CAUPFC010000010.1"/>
</dbReference>
<evidence type="ECO:0000313" key="5">
    <source>
        <dbReference type="EMBL" id="MDY5141308.1"/>
    </source>
</evidence>
<evidence type="ECO:0000313" key="8">
    <source>
        <dbReference type="Proteomes" id="UP001288320"/>
    </source>
</evidence>